<reference evidence="2" key="1">
    <citation type="submission" date="2020-05" db="EMBL/GenBank/DDBJ databases">
        <title>Frigoriglobus tundricola gen. nov., sp. nov., a psychrotolerant cellulolytic planctomycete of the family Gemmataceae with two divergent copies of 16S rRNA gene.</title>
        <authorList>
            <person name="Kulichevskaya I.S."/>
            <person name="Ivanova A.A."/>
            <person name="Naumoff D.G."/>
            <person name="Beletsky A.V."/>
            <person name="Rijpstra W.I.C."/>
            <person name="Sinninghe Damste J.S."/>
            <person name="Mardanov A.V."/>
            <person name="Ravin N.V."/>
            <person name="Dedysh S.N."/>
        </authorList>
    </citation>
    <scope>NUCLEOTIDE SEQUENCE [LARGE SCALE GENOMIC DNA]</scope>
    <source>
        <strain evidence="2">PL17</strain>
    </source>
</reference>
<keyword evidence="2" id="KW-1185">Reference proteome</keyword>
<dbReference type="AlphaFoldDB" id="A0A6M5YXX4"/>
<name>A0A6M5YXX4_9BACT</name>
<evidence type="ECO:0000313" key="1">
    <source>
        <dbReference type="EMBL" id="QJW98967.1"/>
    </source>
</evidence>
<dbReference type="EMBL" id="CP053452">
    <property type="protein sequence ID" value="QJW98967.1"/>
    <property type="molecule type" value="Genomic_DNA"/>
</dbReference>
<protein>
    <submittedName>
        <fullName evidence="1">Uncharacterized protein</fullName>
    </submittedName>
</protein>
<gene>
    <name evidence="1" type="ORF">FTUN_6562</name>
</gene>
<dbReference type="KEGG" id="ftj:FTUN_6562"/>
<accession>A0A6M5YXX4</accession>
<dbReference type="Proteomes" id="UP000503447">
    <property type="component" value="Chromosome"/>
</dbReference>
<evidence type="ECO:0000313" key="2">
    <source>
        <dbReference type="Proteomes" id="UP000503447"/>
    </source>
</evidence>
<sequence>MFVGVRGAGNNVTPPKRVRIVLDYLDDARRHLSRDADRT</sequence>
<organism evidence="1 2">
    <name type="scientific">Frigoriglobus tundricola</name>
    <dbReference type="NCBI Taxonomy" id="2774151"/>
    <lineage>
        <taxon>Bacteria</taxon>
        <taxon>Pseudomonadati</taxon>
        <taxon>Planctomycetota</taxon>
        <taxon>Planctomycetia</taxon>
        <taxon>Gemmatales</taxon>
        <taxon>Gemmataceae</taxon>
        <taxon>Frigoriglobus</taxon>
    </lineage>
</organism>
<proteinExistence type="predicted"/>